<evidence type="ECO:0000259" key="6">
    <source>
        <dbReference type="Pfam" id="PF07980"/>
    </source>
</evidence>
<proteinExistence type="inferred from homology"/>
<protein>
    <submittedName>
        <fullName evidence="8">RagB/SusD family nutrient uptake outer membrane protein</fullName>
    </submittedName>
</protein>
<dbReference type="GO" id="GO:0009279">
    <property type="term" value="C:cell outer membrane"/>
    <property type="evidence" value="ECO:0007669"/>
    <property type="project" value="UniProtKB-SubCell"/>
</dbReference>
<dbReference type="InterPro" id="IPR011990">
    <property type="entry name" value="TPR-like_helical_dom_sf"/>
</dbReference>
<dbReference type="InterPro" id="IPR033985">
    <property type="entry name" value="SusD-like_N"/>
</dbReference>
<dbReference type="Pfam" id="PF07980">
    <property type="entry name" value="SusD_RagB"/>
    <property type="match status" value="1"/>
</dbReference>
<dbReference type="Pfam" id="PF14322">
    <property type="entry name" value="SusD-like_3"/>
    <property type="match status" value="1"/>
</dbReference>
<dbReference type="OrthoDB" id="618454at2"/>
<dbReference type="CDD" id="cd08977">
    <property type="entry name" value="SusD"/>
    <property type="match status" value="1"/>
</dbReference>
<sequence>MLVFNKNRMMKNKYIKCTIAIVAIMQIFVSCKKDFLELTPKGTALEDNFYKNETEVMQGIISVYDVMQWGTTGGYTMKMPLLSAASDDTWAGGSNASDQPNWVAFDNFNMDSRIGPQGGLWNKNFTGINRANLILSKIENATTLSVPFKTRVTAEAKFLRAYFYFDLVRLFGRVPLIITVLPTADLYNQAQSTPAQIYAQIEKDLREAYPGLPPTISATEKGRISMGAAKAQLGKVLLYQNDNAKLAEAITLFEDINKVGNVYGYNLMPVYADIFNPANKFNTESILEIPHSNNAAWGDWGWINGGEGNVGTQFIGMDSYNGDTYSSGWGFCPVTLDLVNALKTDPRFSATIIDGTALKAGGATYNARYQNTDYFIKKYAPLKAYRSASGVAEQNWPINEIEIRLADTYLMQAEALVKTGTNPTRAKELLDAVRGRVGLGSIAVTLDNIYNERRLELATEGHRFFDLVRTGKAVTVLGTVGFKANKSEYLPIPQTEIDITKGIIKQNPGYN</sequence>
<organism evidence="8 9">
    <name type="scientific">Pedobacter polaris</name>
    <dbReference type="NCBI Taxonomy" id="2571273"/>
    <lineage>
        <taxon>Bacteria</taxon>
        <taxon>Pseudomonadati</taxon>
        <taxon>Bacteroidota</taxon>
        <taxon>Sphingobacteriia</taxon>
        <taxon>Sphingobacteriales</taxon>
        <taxon>Sphingobacteriaceae</taxon>
        <taxon>Pedobacter</taxon>
    </lineage>
</organism>
<evidence type="ECO:0000313" key="8">
    <source>
        <dbReference type="EMBL" id="TKC09988.1"/>
    </source>
</evidence>
<reference evidence="8 9" key="1">
    <citation type="submission" date="2019-04" db="EMBL/GenBank/DDBJ databases">
        <title>Pedobacter sp. RP-3-22 sp. nov., isolated from Arctic soil.</title>
        <authorList>
            <person name="Dahal R.H."/>
            <person name="Kim D.-U."/>
        </authorList>
    </citation>
    <scope>NUCLEOTIDE SEQUENCE [LARGE SCALE GENOMIC DNA]</scope>
    <source>
        <strain evidence="8 9">RP-3-22</strain>
    </source>
</reference>
<comment type="similarity">
    <text evidence="2">Belongs to the SusD family.</text>
</comment>
<evidence type="ECO:0000256" key="4">
    <source>
        <dbReference type="ARBA" id="ARBA00023136"/>
    </source>
</evidence>
<dbReference type="InterPro" id="IPR012944">
    <property type="entry name" value="SusD_RagB_dom"/>
</dbReference>
<evidence type="ECO:0000259" key="7">
    <source>
        <dbReference type="Pfam" id="PF14322"/>
    </source>
</evidence>
<accession>A0A4U1CVQ1</accession>
<feature type="domain" description="SusD-like N-terminal" evidence="7">
    <location>
        <begin position="35"/>
        <end position="238"/>
    </location>
</feature>
<dbReference type="Proteomes" id="UP000309488">
    <property type="component" value="Unassembled WGS sequence"/>
</dbReference>
<dbReference type="EMBL" id="SWBR01000002">
    <property type="protein sequence ID" value="TKC09988.1"/>
    <property type="molecule type" value="Genomic_DNA"/>
</dbReference>
<comment type="subcellular location">
    <subcellularLocation>
        <location evidence="1">Cell outer membrane</location>
    </subcellularLocation>
</comment>
<keyword evidence="4" id="KW-0472">Membrane</keyword>
<dbReference type="PROSITE" id="PS51257">
    <property type="entry name" value="PROKAR_LIPOPROTEIN"/>
    <property type="match status" value="1"/>
</dbReference>
<evidence type="ECO:0000256" key="3">
    <source>
        <dbReference type="ARBA" id="ARBA00022729"/>
    </source>
</evidence>
<keyword evidence="9" id="KW-1185">Reference proteome</keyword>
<feature type="domain" description="RagB/SusD" evidence="6">
    <location>
        <begin position="313"/>
        <end position="510"/>
    </location>
</feature>
<name>A0A4U1CVQ1_9SPHI</name>
<evidence type="ECO:0000256" key="5">
    <source>
        <dbReference type="ARBA" id="ARBA00023237"/>
    </source>
</evidence>
<dbReference type="SUPFAM" id="SSF48452">
    <property type="entry name" value="TPR-like"/>
    <property type="match status" value="1"/>
</dbReference>
<keyword evidence="5" id="KW-0998">Cell outer membrane</keyword>
<evidence type="ECO:0000313" key="9">
    <source>
        <dbReference type="Proteomes" id="UP000309488"/>
    </source>
</evidence>
<gene>
    <name evidence="8" type="ORF">FA048_07200</name>
</gene>
<evidence type="ECO:0000256" key="1">
    <source>
        <dbReference type="ARBA" id="ARBA00004442"/>
    </source>
</evidence>
<comment type="caution">
    <text evidence="8">The sequence shown here is derived from an EMBL/GenBank/DDBJ whole genome shotgun (WGS) entry which is preliminary data.</text>
</comment>
<dbReference type="Gene3D" id="1.25.40.390">
    <property type="match status" value="1"/>
</dbReference>
<keyword evidence="3" id="KW-0732">Signal</keyword>
<evidence type="ECO:0000256" key="2">
    <source>
        <dbReference type="ARBA" id="ARBA00006275"/>
    </source>
</evidence>
<dbReference type="AlphaFoldDB" id="A0A4U1CVQ1"/>